<sequence>MWRIGMIKKSALEIYRTFKQEIAKERIYVFRLSSPGDGPAFPGPSTTQLMKKCMHASTAQYVGLRDERTSPRTRYITTAGTIFIGKLLIPVIFDGMRAVGVEFVKDGRTRTAFATHEIILSAGVIESPHLLLLSGIGPKEQLQEFEIPVIADLPGVGENLAEHVYPGGLSASIKRKIDIDITPPTKAGEWWFIFSGPWTIPGGVETVAFVQTEPANGTAAGVPDIEIVLFSMSPASKEGERFMLDIGLDPKAYDEYYKPLRGIHGYNLVPVLLHPKSRGVVRLRSADPRMPPAIDPRYFSHPDDIRVIVKGMKASARIAETKAFKKLGSKLWPRHFPGCEQHLLWGDEYLECLARHYTAALWHPSGTCKMGNGSDAVVDPQLRVLGGVQGLRVVDASVMPEPLSAHFNGPAMMIAEKAAHMILQAMEGEDNESLVPDATAVV</sequence>
<organism evidence="4 5">
    <name type="scientific">Rhipicephalus microplus</name>
    <name type="common">Cattle tick</name>
    <name type="synonym">Boophilus microplus</name>
    <dbReference type="NCBI Taxonomy" id="6941"/>
    <lineage>
        <taxon>Eukaryota</taxon>
        <taxon>Metazoa</taxon>
        <taxon>Ecdysozoa</taxon>
        <taxon>Arthropoda</taxon>
        <taxon>Chelicerata</taxon>
        <taxon>Arachnida</taxon>
        <taxon>Acari</taxon>
        <taxon>Parasitiformes</taxon>
        <taxon>Ixodida</taxon>
        <taxon>Ixodoidea</taxon>
        <taxon>Ixodidae</taxon>
        <taxon>Rhipicephalinae</taxon>
        <taxon>Rhipicephalus</taxon>
        <taxon>Boophilus</taxon>
    </lineage>
</organism>
<dbReference type="GO" id="GO:0050660">
    <property type="term" value="F:flavin adenine dinucleotide binding"/>
    <property type="evidence" value="ECO:0007669"/>
    <property type="project" value="InterPro"/>
</dbReference>
<evidence type="ECO:0000256" key="1">
    <source>
        <dbReference type="ARBA" id="ARBA00010790"/>
    </source>
</evidence>
<keyword evidence="5" id="KW-1185">Reference proteome</keyword>
<dbReference type="Pfam" id="PF05199">
    <property type="entry name" value="GMC_oxred_C"/>
    <property type="match status" value="1"/>
</dbReference>
<comment type="similarity">
    <text evidence="1">Belongs to the GMC oxidoreductase family.</text>
</comment>
<protein>
    <recommendedName>
        <fullName evidence="6">Glucose-methanol-choline oxidoreductase N-terminal domain-containing protein</fullName>
    </recommendedName>
</protein>
<dbReference type="Proteomes" id="UP000821866">
    <property type="component" value="Chromosome 1"/>
</dbReference>
<dbReference type="Gene3D" id="3.30.560.10">
    <property type="entry name" value="Glucose Oxidase, domain 3"/>
    <property type="match status" value="1"/>
</dbReference>
<dbReference type="SUPFAM" id="SSF54373">
    <property type="entry name" value="FAD-linked reductases, C-terminal domain"/>
    <property type="match status" value="1"/>
</dbReference>
<dbReference type="Gene3D" id="3.50.50.60">
    <property type="entry name" value="FAD/NAD(P)-binding domain"/>
    <property type="match status" value="1"/>
</dbReference>
<proteinExistence type="inferred from homology"/>
<reference evidence="4" key="2">
    <citation type="submission" date="2021-09" db="EMBL/GenBank/DDBJ databases">
        <authorList>
            <person name="Jia N."/>
            <person name="Wang J."/>
            <person name="Shi W."/>
            <person name="Du L."/>
            <person name="Sun Y."/>
            <person name="Zhan W."/>
            <person name="Jiang J."/>
            <person name="Wang Q."/>
            <person name="Zhang B."/>
            <person name="Ji P."/>
            <person name="Sakyi L.B."/>
            <person name="Cui X."/>
            <person name="Yuan T."/>
            <person name="Jiang B."/>
            <person name="Yang W."/>
            <person name="Lam T.T.-Y."/>
            <person name="Chang Q."/>
            <person name="Ding S."/>
            <person name="Wang X."/>
            <person name="Zhu J."/>
            <person name="Ruan X."/>
            <person name="Zhao L."/>
            <person name="Wei J."/>
            <person name="Que T."/>
            <person name="Du C."/>
            <person name="Cheng J."/>
            <person name="Dai P."/>
            <person name="Han X."/>
            <person name="Huang E."/>
            <person name="Gao Y."/>
            <person name="Liu J."/>
            <person name="Shao H."/>
            <person name="Ye R."/>
            <person name="Li L."/>
            <person name="Wei W."/>
            <person name="Wang X."/>
            <person name="Wang C."/>
            <person name="Huo Q."/>
            <person name="Li W."/>
            <person name="Guo W."/>
            <person name="Chen H."/>
            <person name="Chen S."/>
            <person name="Zhou L."/>
            <person name="Zhou L."/>
            <person name="Ni X."/>
            <person name="Tian J."/>
            <person name="Zhou Y."/>
            <person name="Sheng Y."/>
            <person name="Liu T."/>
            <person name="Pan Y."/>
            <person name="Xia L."/>
            <person name="Li J."/>
            <person name="Zhao F."/>
            <person name="Cao W."/>
        </authorList>
    </citation>
    <scope>NUCLEOTIDE SEQUENCE</scope>
    <source>
        <strain evidence="4">Rmic-2018</strain>
        <tissue evidence="4">Larvae</tissue>
    </source>
</reference>
<dbReference type="InterPro" id="IPR000172">
    <property type="entry name" value="GMC_OxRdtase_N"/>
</dbReference>
<comment type="caution">
    <text evidence="4">The sequence shown here is derived from an EMBL/GenBank/DDBJ whole genome shotgun (WGS) entry which is preliminary data.</text>
</comment>
<accession>A0A9J6EWC3</accession>
<dbReference type="GO" id="GO:0016614">
    <property type="term" value="F:oxidoreductase activity, acting on CH-OH group of donors"/>
    <property type="evidence" value="ECO:0007669"/>
    <property type="project" value="InterPro"/>
</dbReference>
<reference evidence="4" key="1">
    <citation type="journal article" date="2020" name="Cell">
        <title>Large-Scale Comparative Analyses of Tick Genomes Elucidate Their Genetic Diversity and Vector Capacities.</title>
        <authorList>
            <consortium name="Tick Genome and Microbiome Consortium (TIGMIC)"/>
            <person name="Jia N."/>
            <person name="Wang J."/>
            <person name="Shi W."/>
            <person name="Du L."/>
            <person name="Sun Y."/>
            <person name="Zhan W."/>
            <person name="Jiang J.F."/>
            <person name="Wang Q."/>
            <person name="Zhang B."/>
            <person name="Ji P."/>
            <person name="Bell-Sakyi L."/>
            <person name="Cui X.M."/>
            <person name="Yuan T.T."/>
            <person name="Jiang B.G."/>
            <person name="Yang W.F."/>
            <person name="Lam T.T."/>
            <person name="Chang Q.C."/>
            <person name="Ding S.J."/>
            <person name="Wang X.J."/>
            <person name="Zhu J.G."/>
            <person name="Ruan X.D."/>
            <person name="Zhao L."/>
            <person name="Wei J.T."/>
            <person name="Ye R.Z."/>
            <person name="Que T.C."/>
            <person name="Du C.H."/>
            <person name="Zhou Y.H."/>
            <person name="Cheng J.X."/>
            <person name="Dai P.F."/>
            <person name="Guo W.B."/>
            <person name="Han X.H."/>
            <person name="Huang E.J."/>
            <person name="Li L.F."/>
            <person name="Wei W."/>
            <person name="Gao Y.C."/>
            <person name="Liu J.Z."/>
            <person name="Shao H.Z."/>
            <person name="Wang X."/>
            <person name="Wang C.C."/>
            <person name="Yang T.C."/>
            <person name="Huo Q.B."/>
            <person name="Li W."/>
            <person name="Chen H.Y."/>
            <person name="Chen S.E."/>
            <person name="Zhou L.G."/>
            <person name="Ni X.B."/>
            <person name="Tian J.H."/>
            <person name="Sheng Y."/>
            <person name="Liu T."/>
            <person name="Pan Y.S."/>
            <person name="Xia L.Y."/>
            <person name="Li J."/>
            <person name="Zhao F."/>
            <person name="Cao W.C."/>
        </authorList>
    </citation>
    <scope>NUCLEOTIDE SEQUENCE</scope>
    <source>
        <strain evidence="4">Rmic-2018</strain>
    </source>
</reference>
<feature type="domain" description="Glucose-methanol-choline oxidoreductase N-terminal" evidence="2">
    <location>
        <begin position="91"/>
        <end position="164"/>
    </location>
</feature>
<dbReference type="InterPro" id="IPR007867">
    <property type="entry name" value="GMC_OxRtase_C"/>
</dbReference>
<evidence type="ECO:0000313" key="4">
    <source>
        <dbReference type="EMBL" id="KAH8038437.1"/>
    </source>
</evidence>
<dbReference type="SUPFAM" id="SSF51905">
    <property type="entry name" value="FAD/NAD(P)-binding domain"/>
    <property type="match status" value="1"/>
</dbReference>
<dbReference type="Pfam" id="PF00732">
    <property type="entry name" value="GMC_oxred_N"/>
    <property type="match status" value="1"/>
</dbReference>
<dbReference type="InterPro" id="IPR012132">
    <property type="entry name" value="GMC_OxRdtase"/>
</dbReference>
<gene>
    <name evidence="4" type="ORF">HPB51_001552</name>
</gene>
<evidence type="ECO:0000313" key="5">
    <source>
        <dbReference type="Proteomes" id="UP000821866"/>
    </source>
</evidence>
<name>A0A9J6EWC3_RHIMP</name>
<dbReference type="InterPro" id="IPR036188">
    <property type="entry name" value="FAD/NAD-bd_sf"/>
</dbReference>
<dbReference type="AlphaFoldDB" id="A0A9J6EWC3"/>
<evidence type="ECO:0000259" key="2">
    <source>
        <dbReference type="Pfam" id="PF00732"/>
    </source>
</evidence>
<dbReference type="PANTHER" id="PTHR11552:SF227">
    <property type="entry name" value="GLUCOSE DEHYDROGENASE [FAD, QUINONE]-LIKE PROTEIN"/>
    <property type="match status" value="1"/>
</dbReference>
<evidence type="ECO:0008006" key="6">
    <source>
        <dbReference type="Google" id="ProtNLM"/>
    </source>
</evidence>
<evidence type="ECO:0000259" key="3">
    <source>
        <dbReference type="Pfam" id="PF05199"/>
    </source>
</evidence>
<dbReference type="PANTHER" id="PTHR11552">
    <property type="entry name" value="GLUCOSE-METHANOL-CHOLINE GMC OXIDOREDUCTASE"/>
    <property type="match status" value="1"/>
</dbReference>
<dbReference type="VEuPathDB" id="VectorBase:LOC119181019"/>
<dbReference type="EMBL" id="JABSTU010000001">
    <property type="protein sequence ID" value="KAH8038437.1"/>
    <property type="molecule type" value="Genomic_DNA"/>
</dbReference>
<feature type="domain" description="Glucose-methanol-choline oxidoreductase C-terminal" evidence="3">
    <location>
        <begin position="275"/>
        <end position="415"/>
    </location>
</feature>